<dbReference type="InterPro" id="IPR006094">
    <property type="entry name" value="Oxid_FAD_bind_N"/>
</dbReference>
<protein>
    <submittedName>
        <fullName evidence="7">FAD/FMN-containing dehydrogenase</fullName>
    </submittedName>
</protein>
<comment type="similarity">
    <text evidence="2">Belongs to the oxygen-dependent FAD-linked oxidoreductase family.</text>
</comment>
<dbReference type="PROSITE" id="PS51257">
    <property type="entry name" value="PROKAR_LIPOPROTEIN"/>
    <property type="match status" value="1"/>
</dbReference>
<keyword evidence="4" id="KW-0274">FAD</keyword>
<dbReference type="InterPro" id="IPR016166">
    <property type="entry name" value="FAD-bd_PCMH"/>
</dbReference>
<dbReference type="Gene3D" id="3.30.43.10">
    <property type="entry name" value="Uridine Diphospho-n-acetylenolpyruvylglucosamine Reductase, domain 2"/>
    <property type="match status" value="1"/>
</dbReference>
<keyword evidence="3" id="KW-0285">Flavoprotein</keyword>
<dbReference type="PANTHER" id="PTHR42973:SF39">
    <property type="entry name" value="FAD-BINDING PCMH-TYPE DOMAIN-CONTAINING PROTEIN"/>
    <property type="match status" value="1"/>
</dbReference>
<organism evidence="7 8">
    <name type="scientific">Thermomonospora cellulosilytica</name>
    <dbReference type="NCBI Taxonomy" id="1411118"/>
    <lineage>
        <taxon>Bacteria</taxon>
        <taxon>Bacillati</taxon>
        <taxon>Actinomycetota</taxon>
        <taxon>Actinomycetes</taxon>
        <taxon>Streptosporangiales</taxon>
        <taxon>Thermomonosporaceae</taxon>
        <taxon>Thermomonospora</taxon>
    </lineage>
</organism>
<accession>A0A7W3N4N5</accession>
<dbReference type="InterPro" id="IPR036318">
    <property type="entry name" value="FAD-bd_PCMH-like_sf"/>
</dbReference>
<evidence type="ECO:0000256" key="4">
    <source>
        <dbReference type="ARBA" id="ARBA00022827"/>
    </source>
</evidence>
<proteinExistence type="inferred from homology"/>
<name>A0A7W3N4N5_9ACTN</name>
<dbReference type="InterPro" id="IPR016167">
    <property type="entry name" value="FAD-bd_PCMH_sub1"/>
</dbReference>
<dbReference type="Gene3D" id="3.30.465.10">
    <property type="match status" value="1"/>
</dbReference>
<dbReference type="Pfam" id="PF08031">
    <property type="entry name" value="BBE"/>
    <property type="match status" value="1"/>
</dbReference>
<dbReference type="EMBL" id="JACJII010000001">
    <property type="protein sequence ID" value="MBA9007494.1"/>
    <property type="molecule type" value="Genomic_DNA"/>
</dbReference>
<evidence type="ECO:0000259" key="6">
    <source>
        <dbReference type="PROSITE" id="PS51387"/>
    </source>
</evidence>
<dbReference type="GO" id="GO:0016491">
    <property type="term" value="F:oxidoreductase activity"/>
    <property type="evidence" value="ECO:0007669"/>
    <property type="project" value="UniProtKB-KW"/>
</dbReference>
<dbReference type="GO" id="GO:0071949">
    <property type="term" value="F:FAD binding"/>
    <property type="evidence" value="ECO:0007669"/>
    <property type="project" value="InterPro"/>
</dbReference>
<dbReference type="Proteomes" id="UP000539313">
    <property type="component" value="Unassembled WGS sequence"/>
</dbReference>
<evidence type="ECO:0000256" key="5">
    <source>
        <dbReference type="ARBA" id="ARBA00023002"/>
    </source>
</evidence>
<comment type="cofactor">
    <cofactor evidence="1">
        <name>FAD</name>
        <dbReference type="ChEBI" id="CHEBI:57692"/>
    </cofactor>
</comment>
<dbReference type="InterPro" id="IPR050416">
    <property type="entry name" value="FAD-linked_Oxidoreductase"/>
</dbReference>
<dbReference type="Pfam" id="PF01565">
    <property type="entry name" value="FAD_binding_4"/>
    <property type="match status" value="1"/>
</dbReference>
<gene>
    <name evidence="7" type="ORF">HNR21_006376</name>
</gene>
<dbReference type="RefSeq" id="WP_182708049.1">
    <property type="nucleotide sequence ID" value="NZ_JACJII010000001.1"/>
</dbReference>
<dbReference type="PROSITE" id="PS51387">
    <property type="entry name" value="FAD_PCMH"/>
    <property type="match status" value="1"/>
</dbReference>
<reference evidence="7 8" key="1">
    <citation type="submission" date="2020-08" db="EMBL/GenBank/DDBJ databases">
        <title>Sequencing the genomes of 1000 actinobacteria strains.</title>
        <authorList>
            <person name="Klenk H.-P."/>
        </authorList>
    </citation>
    <scope>NUCLEOTIDE SEQUENCE [LARGE SCALE GENOMIC DNA]</scope>
    <source>
        <strain evidence="7 8">DSM 45823</strain>
    </source>
</reference>
<dbReference type="InterPro" id="IPR012951">
    <property type="entry name" value="BBE"/>
</dbReference>
<evidence type="ECO:0000256" key="2">
    <source>
        <dbReference type="ARBA" id="ARBA00005466"/>
    </source>
</evidence>
<sequence>MERRGFLAAAGLAALAAGCDGGAPPRTAPTRTRAASPAVTGPADWRALEEGLAGRLIRPGDDAYDEARRLYIPRFDRIRPAGIAYCAGPEDVRECLAFARRRRLPVAVRCGGHGYAGWSTGSGLVIDVSAMDNVRVEGGRAMVGAGTRLIGLYEGLAKEGVAVPAGTCPTVGIAGLALGGGLGVTARRYGLTCDVMEAVQVVTADGRILDCDARREPDLFWACRGGGGGNFGVATSFTFRAYPADEVSTFALRWPWRNAGRVIAAWQSWAPAAPDELWSGLQLNTEPSTGTPALDVIGVSFGDPGPQLDRLAAAVRADPSSRGADRKPYLDAMRQMGGCSGDACHRAGTLPGTRPDGRYPRTEYTAKSHVAARPLPGPAIDALVGAFTEGNDVAGRSVLLDALGGAVGRVRPGDTAFPHRRALFTVQYIADTGDRRWLRDLHAAMEPYAGGAAYVNYVDPELRGWRRAYYGGNYERLARVKRAYDPEGLFRFPQSIG</sequence>
<evidence type="ECO:0000313" key="7">
    <source>
        <dbReference type="EMBL" id="MBA9007494.1"/>
    </source>
</evidence>
<dbReference type="Gene3D" id="3.40.462.20">
    <property type="match status" value="1"/>
</dbReference>
<evidence type="ECO:0000256" key="3">
    <source>
        <dbReference type="ARBA" id="ARBA00022630"/>
    </source>
</evidence>
<keyword evidence="8" id="KW-1185">Reference proteome</keyword>
<dbReference type="AlphaFoldDB" id="A0A7W3N4N5"/>
<dbReference type="InterPro" id="IPR016169">
    <property type="entry name" value="FAD-bd_PCMH_sub2"/>
</dbReference>
<dbReference type="PANTHER" id="PTHR42973">
    <property type="entry name" value="BINDING OXIDOREDUCTASE, PUTATIVE (AFU_ORTHOLOGUE AFUA_1G17690)-RELATED"/>
    <property type="match status" value="1"/>
</dbReference>
<evidence type="ECO:0000256" key="1">
    <source>
        <dbReference type="ARBA" id="ARBA00001974"/>
    </source>
</evidence>
<keyword evidence="5" id="KW-0560">Oxidoreductase</keyword>
<evidence type="ECO:0000313" key="8">
    <source>
        <dbReference type="Proteomes" id="UP000539313"/>
    </source>
</evidence>
<feature type="domain" description="FAD-binding PCMH-type" evidence="6">
    <location>
        <begin position="76"/>
        <end position="244"/>
    </location>
</feature>
<dbReference type="SUPFAM" id="SSF56176">
    <property type="entry name" value="FAD-binding/transporter-associated domain-like"/>
    <property type="match status" value="1"/>
</dbReference>
<comment type="caution">
    <text evidence="7">The sequence shown here is derived from an EMBL/GenBank/DDBJ whole genome shotgun (WGS) entry which is preliminary data.</text>
</comment>